<dbReference type="OMA" id="KRANSAC"/>
<feature type="binding site" evidence="5">
    <location>
        <begin position="368"/>
        <end position="372"/>
    </location>
    <ligand>
        <name>FMN</name>
        <dbReference type="ChEBI" id="CHEBI:58210"/>
    </ligand>
</feature>
<evidence type="ECO:0000256" key="4">
    <source>
        <dbReference type="PIRSR" id="PIRSR000138-1"/>
    </source>
</evidence>
<dbReference type="InterPro" id="IPR012133">
    <property type="entry name" value="Alpha-hydoxy_acid_DH_FMN"/>
</dbReference>
<feature type="binding site" evidence="5">
    <location>
        <position position="340"/>
    </location>
    <ligand>
        <name>glyoxylate</name>
        <dbReference type="ChEBI" id="CHEBI:36655"/>
    </ligand>
</feature>
<evidence type="ECO:0000256" key="2">
    <source>
        <dbReference type="ARBA" id="ARBA00023002"/>
    </source>
</evidence>
<sequence>MDPQREPANGTRASNGVTGHHHHNVEAKEKAESYVSPPYSRYQREITMGVAQGTLPQFSLQMDDLAESMKGVMGEKAYAFANGAAGVGWTDRANREEFYRWRIRPRAMVNTDTRDLSVNLFGHRIPAPILFAPIGVNNLYHPDGELVPAKVAGELGLPYCMSTASAYTIEKVAESNDLGAAVRSPNKPLVNGQTERKAQSPRFFQLYMSNNEEVALGYLQRAWNSGFDVCMFTIDTVQFGWRPTAFRPGAFKFPHAINFVPSDWFVEVSVRHRANGDPIDPTHWHGVSHTWERIPWLIEQWKRISGGRPFVLKGITDAEDALKALELGCDGIVISNHAGRQVDGAVGTLEVLPEIVEAVGDKMTILFDSGIRTGSDIFKALALGAHAVLVGRLYIWGLAHSGEEGVRHVMKALLGDLDMTMTVAGYPSVTKLNRRALKYNSSGVPPQ</sequence>
<dbReference type="EMBL" id="JH711574">
    <property type="protein sequence ID" value="EIW85534.1"/>
    <property type="molecule type" value="Genomic_DNA"/>
</dbReference>
<proteinExistence type="inferred from homology"/>
<dbReference type="GeneID" id="19211891"/>
<feature type="binding site" evidence="5">
    <location>
        <position position="207"/>
    </location>
    <ligand>
        <name>glyoxylate</name>
        <dbReference type="ChEBI" id="CHEBI:36655"/>
    </ligand>
</feature>
<feature type="binding site" evidence="5">
    <location>
        <position position="337"/>
    </location>
    <ligand>
        <name>glyoxylate</name>
        <dbReference type="ChEBI" id="CHEBI:36655"/>
    </ligand>
</feature>
<dbReference type="AlphaFoldDB" id="A0A5M3N3D7"/>
<name>A0A5M3N3D7_CONPW</name>
<feature type="binding site" evidence="5">
    <location>
        <position position="205"/>
    </location>
    <ligand>
        <name>FMN</name>
        <dbReference type="ChEBI" id="CHEBI:58210"/>
    </ligand>
</feature>
<evidence type="ECO:0000313" key="8">
    <source>
        <dbReference type="EMBL" id="EIW85534.1"/>
    </source>
</evidence>
<comment type="caution">
    <text evidence="8">The sequence shown here is derived from an EMBL/GenBank/DDBJ whole genome shotgun (WGS) entry which is preliminary data.</text>
</comment>
<dbReference type="PANTHER" id="PTHR10578">
    <property type="entry name" value="S -2-HYDROXY-ACID OXIDASE-RELATED"/>
    <property type="match status" value="1"/>
</dbReference>
<feature type="binding site" evidence="5">
    <location>
        <position position="242"/>
    </location>
    <ligand>
        <name>glyoxylate</name>
        <dbReference type="ChEBI" id="CHEBI:36655"/>
    </ligand>
</feature>
<feature type="binding site" evidence="5">
    <location>
        <begin position="391"/>
        <end position="392"/>
    </location>
    <ligand>
        <name>FMN</name>
        <dbReference type="ChEBI" id="CHEBI:58210"/>
    </ligand>
</feature>
<dbReference type="GO" id="GO:0016491">
    <property type="term" value="F:oxidoreductase activity"/>
    <property type="evidence" value="ECO:0007669"/>
    <property type="project" value="UniProtKB-KW"/>
</dbReference>
<evidence type="ECO:0000259" key="7">
    <source>
        <dbReference type="PROSITE" id="PS51349"/>
    </source>
</evidence>
<feature type="binding site" evidence="5">
    <location>
        <begin position="133"/>
        <end position="135"/>
    </location>
    <ligand>
        <name>FMN</name>
        <dbReference type="ChEBI" id="CHEBI:58210"/>
    </ligand>
</feature>
<reference evidence="9" key="1">
    <citation type="journal article" date="2012" name="Science">
        <title>The Paleozoic origin of enzymatic lignin decomposition reconstructed from 31 fungal genomes.</title>
        <authorList>
            <person name="Floudas D."/>
            <person name="Binder M."/>
            <person name="Riley R."/>
            <person name="Barry K."/>
            <person name="Blanchette R.A."/>
            <person name="Henrissat B."/>
            <person name="Martinez A.T."/>
            <person name="Otillar R."/>
            <person name="Spatafora J.W."/>
            <person name="Yadav J.S."/>
            <person name="Aerts A."/>
            <person name="Benoit I."/>
            <person name="Boyd A."/>
            <person name="Carlson A."/>
            <person name="Copeland A."/>
            <person name="Coutinho P.M."/>
            <person name="de Vries R.P."/>
            <person name="Ferreira P."/>
            <person name="Findley K."/>
            <person name="Foster B."/>
            <person name="Gaskell J."/>
            <person name="Glotzer D."/>
            <person name="Gorecki P."/>
            <person name="Heitman J."/>
            <person name="Hesse C."/>
            <person name="Hori C."/>
            <person name="Igarashi K."/>
            <person name="Jurgens J.A."/>
            <person name="Kallen N."/>
            <person name="Kersten P."/>
            <person name="Kohler A."/>
            <person name="Kuees U."/>
            <person name="Kumar T.K.A."/>
            <person name="Kuo A."/>
            <person name="LaButti K."/>
            <person name="Larrondo L.F."/>
            <person name="Lindquist E."/>
            <person name="Ling A."/>
            <person name="Lombard V."/>
            <person name="Lucas S."/>
            <person name="Lundell T."/>
            <person name="Martin R."/>
            <person name="McLaughlin D.J."/>
            <person name="Morgenstern I."/>
            <person name="Morin E."/>
            <person name="Murat C."/>
            <person name="Nagy L.G."/>
            <person name="Nolan M."/>
            <person name="Ohm R.A."/>
            <person name="Patyshakuliyeva A."/>
            <person name="Rokas A."/>
            <person name="Ruiz-Duenas F.J."/>
            <person name="Sabat G."/>
            <person name="Salamov A."/>
            <person name="Samejima M."/>
            <person name="Schmutz J."/>
            <person name="Slot J.C."/>
            <person name="St John F."/>
            <person name="Stenlid J."/>
            <person name="Sun H."/>
            <person name="Sun S."/>
            <person name="Syed K."/>
            <person name="Tsang A."/>
            <person name="Wiebenga A."/>
            <person name="Young D."/>
            <person name="Pisabarro A."/>
            <person name="Eastwood D.C."/>
            <person name="Martin F."/>
            <person name="Cullen D."/>
            <person name="Grigoriev I.V."/>
            <person name="Hibbett D.S."/>
        </authorList>
    </citation>
    <scope>NUCLEOTIDE SEQUENCE [LARGE SCALE GENOMIC DNA]</scope>
    <source>
        <strain evidence="9">RWD-64-598 SS2</strain>
    </source>
</reference>
<feature type="region of interest" description="Disordered" evidence="6">
    <location>
        <begin position="1"/>
        <end position="34"/>
    </location>
</feature>
<feature type="domain" description="FMN hydroxy acid dehydrogenase" evidence="7">
    <location>
        <begin position="54"/>
        <end position="442"/>
    </location>
</feature>
<dbReference type="RefSeq" id="XP_007764991.1">
    <property type="nucleotide sequence ID" value="XM_007766801.1"/>
</dbReference>
<comment type="cofactor">
    <cofactor evidence="1">
        <name>FMN</name>
        <dbReference type="ChEBI" id="CHEBI:58210"/>
    </cofactor>
</comment>
<gene>
    <name evidence="8" type="ORF">CONPUDRAFT_98626</name>
</gene>
<accession>A0A5M3N3D7</accession>
<dbReference type="PROSITE" id="PS51349">
    <property type="entry name" value="FMN_HYDROXY_ACID_DH_2"/>
    <property type="match status" value="1"/>
</dbReference>
<dbReference type="SUPFAM" id="SSF51395">
    <property type="entry name" value="FMN-linked oxidoreductases"/>
    <property type="match status" value="1"/>
</dbReference>
<comment type="similarity">
    <text evidence="3">Belongs to the FMN-dependent alpha-hydroxy acid dehydrogenase family.</text>
</comment>
<evidence type="ECO:0000256" key="3">
    <source>
        <dbReference type="ARBA" id="ARBA00024042"/>
    </source>
</evidence>
<dbReference type="Proteomes" id="UP000053558">
    <property type="component" value="Unassembled WGS sequence"/>
</dbReference>
<keyword evidence="5" id="KW-0285">Flavoprotein</keyword>
<keyword evidence="5" id="KW-0288">FMN</keyword>
<keyword evidence="9" id="KW-1185">Reference proteome</keyword>
<dbReference type="PIRSF" id="PIRSF000138">
    <property type="entry name" value="Al-hdrx_acd_dh"/>
    <property type="match status" value="1"/>
</dbReference>
<feature type="binding site" evidence="5">
    <location>
        <position position="233"/>
    </location>
    <ligand>
        <name>FMN</name>
        <dbReference type="ChEBI" id="CHEBI:58210"/>
    </ligand>
</feature>
<dbReference type="GO" id="GO:0010181">
    <property type="term" value="F:FMN binding"/>
    <property type="evidence" value="ECO:0007669"/>
    <property type="project" value="InterPro"/>
</dbReference>
<dbReference type="Pfam" id="PF01070">
    <property type="entry name" value="FMN_dh"/>
    <property type="match status" value="1"/>
</dbReference>
<dbReference type="PANTHER" id="PTHR10578:SF75">
    <property type="entry name" value="L-LACTATE DEHYDROGENASE (AFU_ORTHOLOGUE AFUA_4G07050)"/>
    <property type="match status" value="1"/>
</dbReference>
<organism evidence="8 9">
    <name type="scientific">Coniophora puteana (strain RWD-64-598)</name>
    <name type="common">Brown rot fungus</name>
    <dbReference type="NCBI Taxonomy" id="741705"/>
    <lineage>
        <taxon>Eukaryota</taxon>
        <taxon>Fungi</taxon>
        <taxon>Dikarya</taxon>
        <taxon>Basidiomycota</taxon>
        <taxon>Agaricomycotina</taxon>
        <taxon>Agaricomycetes</taxon>
        <taxon>Agaricomycetidae</taxon>
        <taxon>Boletales</taxon>
        <taxon>Coniophorineae</taxon>
        <taxon>Coniophoraceae</taxon>
        <taxon>Coniophora</taxon>
    </lineage>
</organism>
<evidence type="ECO:0000256" key="6">
    <source>
        <dbReference type="SAM" id="MobiDB-lite"/>
    </source>
</evidence>
<dbReference type="InterPro" id="IPR037396">
    <property type="entry name" value="FMN_HAD"/>
</dbReference>
<dbReference type="InterPro" id="IPR013785">
    <property type="entry name" value="Aldolase_TIM"/>
</dbReference>
<dbReference type="InterPro" id="IPR000262">
    <property type="entry name" value="FMN-dep_DH"/>
</dbReference>
<feature type="active site" description="Proton acceptor" evidence="4">
    <location>
        <position position="337"/>
    </location>
</feature>
<feature type="binding site" evidence="5">
    <location>
        <position position="335"/>
    </location>
    <ligand>
        <name>FMN</name>
        <dbReference type="ChEBI" id="CHEBI:58210"/>
    </ligand>
</feature>
<feature type="binding site" evidence="5">
    <location>
        <position position="162"/>
    </location>
    <ligand>
        <name>FMN</name>
        <dbReference type="ChEBI" id="CHEBI:58210"/>
    </ligand>
</feature>
<dbReference type="OrthoDB" id="25826at2759"/>
<dbReference type="Gene3D" id="3.20.20.70">
    <property type="entry name" value="Aldolase class I"/>
    <property type="match status" value="1"/>
</dbReference>
<dbReference type="KEGG" id="cput:CONPUDRAFT_98626"/>
<evidence type="ECO:0000256" key="1">
    <source>
        <dbReference type="ARBA" id="ARBA00001917"/>
    </source>
</evidence>
<evidence type="ECO:0000313" key="9">
    <source>
        <dbReference type="Proteomes" id="UP000053558"/>
    </source>
</evidence>
<keyword evidence="2" id="KW-0560">Oxidoreductase</keyword>
<feature type="binding site" evidence="5">
    <location>
        <position position="313"/>
    </location>
    <ligand>
        <name>FMN</name>
        <dbReference type="ChEBI" id="CHEBI:58210"/>
    </ligand>
</feature>
<protein>
    <submittedName>
        <fullName evidence="8">FMN-dependent alpha-hydroxy acid dehydrogenase</fullName>
    </submittedName>
</protein>
<evidence type="ECO:0000256" key="5">
    <source>
        <dbReference type="PIRSR" id="PIRSR000138-2"/>
    </source>
</evidence>